<dbReference type="Proteomes" id="UP000822688">
    <property type="component" value="Chromosome V"/>
</dbReference>
<gene>
    <name evidence="1" type="ORF">KC19_VG114000</name>
</gene>
<proteinExistence type="predicted"/>
<evidence type="ECO:0000313" key="2">
    <source>
        <dbReference type="Proteomes" id="UP000822688"/>
    </source>
</evidence>
<evidence type="ECO:0000313" key="1">
    <source>
        <dbReference type="EMBL" id="KAG0572654.1"/>
    </source>
</evidence>
<keyword evidence="2" id="KW-1185">Reference proteome</keyword>
<name>A0A8T0HP48_CERPU</name>
<dbReference type="AlphaFoldDB" id="A0A8T0HP48"/>
<sequence>MAIIITETKTGFYITGATPAPHLKKRGAVFVGYYNREIPVRHVHLRRHKMQNCLQRHSRLHRTIQLQYPTLSEHGNVAMAASSHTMHMTPAYKLVHHVKASVNTRQKEHCLCRKHN</sequence>
<comment type="caution">
    <text evidence="1">The sequence shown here is derived from an EMBL/GenBank/DDBJ whole genome shotgun (WGS) entry which is preliminary data.</text>
</comment>
<reference evidence="1" key="1">
    <citation type="submission" date="2020-06" db="EMBL/GenBank/DDBJ databases">
        <title>WGS assembly of Ceratodon purpureus strain R40.</title>
        <authorList>
            <person name="Carey S.B."/>
            <person name="Jenkins J."/>
            <person name="Shu S."/>
            <person name="Lovell J.T."/>
            <person name="Sreedasyam A."/>
            <person name="Maumus F."/>
            <person name="Tiley G.P."/>
            <person name="Fernandez-Pozo N."/>
            <person name="Barry K."/>
            <person name="Chen C."/>
            <person name="Wang M."/>
            <person name="Lipzen A."/>
            <person name="Daum C."/>
            <person name="Saski C.A."/>
            <person name="Payton A.C."/>
            <person name="Mcbreen J.C."/>
            <person name="Conrad R.E."/>
            <person name="Kollar L.M."/>
            <person name="Olsson S."/>
            <person name="Huttunen S."/>
            <person name="Landis J.B."/>
            <person name="Wickett N.J."/>
            <person name="Johnson M.G."/>
            <person name="Rensing S.A."/>
            <person name="Grimwood J."/>
            <person name="Schmutz J."/>
            <person name="Mcdaniel S.F."/>
        </authorList>
    </citation>
    <scope>NUCLEOTIDE SEQUENCE</scope>
    <source>
        <strain evidence="1">R40</strain>
    </source>
</reference>
<protein>
    <submittedName>
        <fullName evidence="1">Uncharacterized protein</fullName>
    </submittedName>
</protein>
<organism evidence="1 2">
    <name type="scientific">Ceratodon purpureus</name>
    <name type="common">Fire moss</name>
    <name type="synonym">Dicranum purpureum</name>
    <dbReference type="NCBI Taxonomy" id="3225"/>
    <lineage>
        <taxon>Eukaryota</taxon>
        <taxon>Viridiplantae</taxon>
        <taxon>Streptophyta</taxon>
        <taxon>Embryophyta</taxon>
        <taxon>Bryophyta</taxon>
        <taxon>Bryophytina</taxon>
        <taxon>Bryopsida</taxon>
        <taxon>Dicranidae</taxon>
        <taxon>Pseudoditrichales</taxon>
        <taxon>Ditrichaceae</taxon>
        <taxon>Ceratodon</taxon>
    </lineage>
</organism>
<accession>A0A8T0HP48</accession>
<dbReference type="EMBL" id="CM026426">
    <property type="protein sequence ID" value="KAG0572654.1"/>
    <property type="molecule type" value="Genomic_DNA"/>
</dbReference>